<accession>A0A0P1EAL9</accession>
<evidence type="ECO:0000313" key="2">
    <source>
        <dbReference type="Proteomes" id="UP000050783"/>
    </source>
</evidence>
<evidence type="ECO:0000313" key="1">
    <source>
        <dbReference type="EMBL" id="CUH46424.1"/>
    </source>
</evidence>
<sequence length="113" mass="12740">MRGVAHGLSSLGMTKHALERAAQRGVSQQDLKLLITYAKYNDAGAGCSRLYLNDQAVQELIADGLPLEVVESAQKSEAIVTSDGRVVTCYRRTRGDRRRRVFPDRRLVRLRRR</sequence>
<evidence type="ECO:0008006" key="3">
    <source>
        <dbReference type="Google" id="ProtNLM"/>
    </source>
</evidence>
<dbReference type="EMBL" id="CYPU01000011">
    <property type="protein sequence ID" value="CUH46424.1"/>
    <property type="molecule type" value="Genomic_DNA"/>
</dbReference>
<proteinExistence type="predicted"/>
<name>A0A0P1EAL9_9RHOB</name>
<dbReference type="AlphaFoldDB" id="A0A0P1EAL9"/>
<organism evidence="1 2">
    <name type="scientific">Ruegeria atlantica</name>
    <dbReference type="NCBI Taxonomy" id="81569"/>
    <lineage>
        <taxon>Bacteria</taxon>
        <taxon>Pseudomonadati</taxon>
        <taxon>Pseudomonadota</taxon>
        <taxon>Alphaproteobacteria</taxon>
        <taxon>Rhodobacterales</taxon>
        <taxon>Roseobacteraceae</taxon>
        <taxon>Ruegeria</taxon>
    </lineage>
</organism>
<protein>
    <recommendedName>
        <fullName evidence="3">DUF4258 domain-containing protein</fullName>
    </recommendedName>
</protein>
<dbReference type="Proteomes" id="UP000050783">
    <property type="component" value="Unassembled WGS sequence"/>
</dbReference>
<reference evidence="1 2" key="1">
    <citation type="submission" date="2015-09" db="EMBL/GenBank/DDBJ databases">
        <authorList>
            <consortium name="Swine Surveillance"/>
        </authorList>
    </citation>
    <scope>NUCLEOTIDE SEQUENCE [LARGE SCALE GENOMIC DNA]</scope>
    <source>
        <strain evidence="1 2">CECT 4292</strain>
    </source>
</reference>
<gene>
    <name evidence="1" type="ORF">RUA4292_00590</name>
</gene>